<name>A0A5C6MFN1_9TELE</name>
<gene>
    <name evidence="2" type="ORF">D4764_0190540</name>
</gene>
<proteinExistence type="predicted"/>
<sequence length="74" mass="8131">MSLKSRCEHVTEGTNEAGSGTLLNKIYTELYITEGQVRGGHTHESTSEWSDAFSKVSNFVRQQLTLGQISPISS</sequence>
<dbReference type="SMART" id="SM01288">
    <property type="entry name" value="FISNA"/>
    <property type="match status" value="1"/>
</dbReference>
<dbReference type="Proteomes" id="UP000324091">
    <property type="component" value="Unassembled WGS sequence"/>
</dbReference>
<reference evidence="2 3" key="1">
    <citation type="submission" date="2019-04" db="EMBL/GenBank/DDBJ databases">
        <title>Chromosome genome assembly for Takifugu flavidus.</title>
        <authorList>
            <person name="Xiao S."/>
        </authorList>
    </citation>
    <scope>NUCLEOTIDE SEQUENCE [LARGE SCALE GENOMIC DNA]</scope>
    <source>
        <strain evidence="2">HTHZ2018</strain>
        <tissue evidence="2">Muscle</tissue>
    </source>
</reference>
<protein>
    <recommendedName>
        <fullName evidence="1">FISNA domain-containing protein</fullName>
    </recommendedName>
</protein>
<keyword evidence="3" id="KW-1185">Reference proteome</keyword>
<evidence type="ECO:0000313" key="2">
    <source>
        <dbReference type="EMBL" id="TWW53415.1"/>
    </source>
</evidence>
<accession>A0A5C6MFN1</accession>
<evidence type="ECO:0000259" key="1">
    <source>
        <dbReference type="SMART" id="SM01288"/>
    </source>
</evidence>
<dbReference type="Pfam" id="PF14484">
    <property type="entry name" value="FISNA"/>
    <property type="match status" value="1"/>
</dbReference>
<evidence type="ECO:0000313" key="3">
    <source>
        <dbReference type="Proteomes" id="UP000324091"/>
    </source>
</evidence>
<organism evidence="2 3">
    <name type="scientific">Takifugu flavidus</name>
    <name type="common">sansaifugu</name>
    <dbReference type="NCBI Taxonomy" id="433684"/>
    <lineage>
        <taxon>Eukaryota</taxon>
        <taxon>Metazoa</taxon>
        <taxon>Chordata</taxon>
        <taxon>Craniata</taxon>
        <taxon>Vertebrata</taxon>
        <taxon>Euteleostomi</taxon>
        <taxon>Actinopterygii</taxon>
        <taxon>Neopterygii</taxon>
        <taxon>Teleostei</taxon>
        <taxon>Neoteleostei</taxon>
        <taxon>Acanthomorphata</taxon>
        <taxon>Eupercaria</taxon>
        <taxon>Tetraodontiformes</taxon>
        <taxon>Tetradontoidea</taxon>
        <taxon>Tetraodontidae</taxon>
        <taxon>Takifugu</taxon>
    </lineage>
</organism>
<dbReference type="EMBL" id="RHFK02000687">
    <property type="protein sequence ID" value="TWW53415.1"/>
    <property type="molecule type" value="Genomic_DNA"/>
</dbReference>
<feature type="domain" description="FISNA" evidence="1">
    <location>
        <begin position="1"/>
        <end position="54"/>
    </location>
</feature>
<comment type="caution">
    <text evidence="2">The sequence shown here is derived from an EMBL/GenBank/DDBJ whole genome shotgun (WGS) entry which is preliminary data.</text>
</comment>
<dbReference type="AlphaFoldDB" id="A0A5C6MFN1"/>
<dbReference type="InterPro" id="IPR029495">
    <property type="entry name" value="NACHT-assoc"/>
</dbReference>